<accession>A0ABU4C5B1</accession>
<dbReference type="Proteomes" id="UP001185927">
    <property type="component" value="Unassembled WGS sequence"/>
</dbReference>
<gene>
    <name evidence="1" type="ORF">R3Q16_33970</name>
</gene>
<name>A0ABU4C5B1_RHOGO</name>
<keyword evidence="2" id="KW-1185">Reference proteome</keyword>
<evidence type="ECO:0000313" key="1">
    <source>
        <dbReference type="EMBL" id="MDV6271605.1"/>
    </source>
</evidence>
<evidence type="ECO:0000313" key="2">
    <source>
        <dbReference type="Proteomes" id="UP001185927"/>
    </source>
</evidence>
<protein>
    <submittedName>
        <fullName evidence="1">Uncharacterized protein</fullName>
    </submittedName>
</protein>
<comment type="caution">
    <text evidence="1">The sequence shown here is derived from an EMBL/GenBank/DDBJ whole genome shotgun (WGS) entry which is preliminary data.</text>
</comment>
<dbReference type="RefSeq" id="WP_317546171.1">
    <property type="nucleotide sequence ID" value="NZ_JAWLKB010000060.1"/>
</dbReference>
<reference evidence="1 2" key="1">
    <citation type="submission" date="2023-10" db="EMBL/GenBank/DDBJ databases">
        <title>Development of a sustainable strategy for remediation of hydrocarbon-contaminated territories based on the waste exchange concept.</title>
        <authorList>
            <person name="Krivoruchko A."/>
        </authorList>
    </citation>
    <scope>NUCLEOTIDE SEQUENCE [LARGE SCALE GENOMIC DNA]</scope>
    <source>
        <strain evidence="1 2">IEGM 1203</strain>
    </source>
</reference>
<organism evidence="1 2">
    <name type="scientific">Rhodococcus globerulus</name>
    <dbReference type="NCBI Taxonomy" id="33008"/>
    <lineage>
        <taxon>Bacteria</taxon>
        <taxon>Bacillati</taxon>
        <taxon>Actinomycetota</taxon>
        <taxon>Actinomycetes</taxon>
        <taxon>Mycobacteriales</taxon>
        <taxon>Nocardiaceae</taxon>
        <taxon>Rhodococcus</taxon>
    </lineage>
</organism>
<sequence length="59" mass="6624">MSTPQRLILGLPRYARAWVHLISAFFTLATASTWSRVSALDCDGINRDTSVDEDHLPLH</sequence>
<dbReference type="EMBL" id="JAWLKB010000060">
    <property type="protein sequence ID" value="MDV6271605.1"/>
    <property type="molecule type" value="Genomic_DNA"/>
</dbReference>
<proteinExistence type="predicted"/>